<dbReference type="PATRIC" id="fig|47500.8.peg.3893"/>
<evidence type="ECO:0000256" key="1">
    <source>
        <dbReference type="SAM" id="MobiDB-lite"/>
    </source>
</evidence>
<organism evidence="3 5">
    <name type="scientific">Aneurinibacillus migulanus</name>
    <name type="common">Bacillus migulanus</name>
    <dbReference type="NCBI Taxonomy" id="47500"/>
    <lineage>
        <taxon>Bacteria</taxon>
        <taxon>Bacillati</taxon>
        <taxon>Bacillota</taxon>
        <taxon>Bacilli</taxon>
        <taxon>Bacillales</taxon>
        <taxon>Paenibacillaceae</taxon>
        <taxon>Aneurinibacillus group</taxon>
        <taxon>Aneurinibacillus</taxon>
    </lineage>
</organism>
<evidence type="ECO:0000313" key="4">
    <source>
        <dbReference type="EMBL" id="SDJ60584.1"/>
    </source>
</evidence>
<keyword evidence="2" id="KW-0472">Membrane</keyword>
<feature type="compositionally biased region" description="Basic and acidic residues" evidence="1">
    <location>
        <begin position="118"/>
        <end position="127"/>
    </location>
</feature>
<feature type="transmembrane region" description="Helical" evidence="2">
    <location>
        <begin position="67"/>
        <end position="89"/>
    </location>
</feature>
<evidence type="ECO:0000313" key="3">
    <source>
        <dbReference type="EMBL" id="KON96956.1"/>
    </source>
</evidence>
<protein>
    <submittedName>
        <fullName evidence="3">Uncharacterized protein</fullName>
    </submittedName>
</protein>
<keyword evidence="2" id="KW-1133">Transmembrane helix</keyword>
<feature type="compositionally biased region" description="Low complexity" evidence="1">
    <location>
        <begin position="102"/>
        <end position="117"/>
    </location>
</feature>
<accession>A0A0D1XVJ4</accession>
<keyword evidence="2" id="KW-0812">Transmembrane</keyword>
<dbReference type="EMBL" id="LGUG01000004">
    <property type="protein sequence ID" value="KON96956.1"/>
    <property type="molecule type" value="Genomic_DNA"/>
</dbReference>
<dbReference type="AlphaFoldDB" id="A0A0D1XVJ4"/>
<sequence>MPQSGGTAKHLGRREEEDEKLCLCPVEMAFSSRNNQQVCYLCFICLYRGIIQGSPCTGFSAGNLECAISIGCLVIGIAIVILFSGCAPIDDKSDTEKEKVSSKQTGTQQNSSNTENQNKNEKPDHTLKNTNTKESSRAIPPM</sequence>
<dbReference type="Proteomes" id="UP000037269">
    <property type="component" value="Unassembled WGS sequence"/>
</dbReference>
<evidence type="ECO:0000313" key="6">
    <source>
        <dbReference type="Proteomes" id="UP000182836"/>
    </source>
</evidence>
<gene>
    <name evidence="3" type="ORF">AF333_17190</name>
    <name evidence="4" type="ORF">SAMN04487909_12221</name>
</gene>
<reference evidence="3 5" key="1">
    <citation type="submission" date="2015-07" db="EMBL/GenBank/DDBJ databases">
        <title>Fjat-14205 dsm 2895.</title>
        <authorList>
            <person name="Liu B."/>
            <person name="Wang J."/>
            <person name="Zhu Y."/>
            <person name="Liu G."/>
            <person name="Chen Q."/>
            <person name="Chen Z."/>
            <person name="Lan J."/>
            <person name="Che J."/>
            <person name="Ge C."/>
            <person name="Shi H."/>
            <person name="Pan Z."/>
            <person name="Liu X."/>
        </authorList>
    </citation>
    <scope>NUCLEOTIDE SEQUENCE [LARGE SCALE GENOMIC DNA]</scope>
    <source>
        <strain evidence="3 5">DSM 2895</strain>
    </source>
</reference>
<dbReference type="Proteomes" id="UP000182836">
    <property type="component" value="Unassembled WGS sequence"/>
</dbReference>
<dbReference type="EMBL" id="FNED01000022">
    <property type="protein sequence ID" value="SDJ60584.1"/>
    <property type="molecule type" value="Genomic_DNA"/>
</dbReference>
<evidence type="ECO:0000313" key="5">
    <source>
        <dbReference type="Proteomes" id="UP000037269"/>
    </source>
</evidence>
<evidence type="ECO:0000256" key="2">
    <source>
        <dbReference type="SAM" id="Phobius"/>
    </source>
</evidence>
<keyword evidence="5" id="KW-1185">Reference proteome</keyword>
<reference evidence="4 6" key="2">
    <citation type="submission" date="2016-10" db="EMBL/GenBank/DDBJ databases">
        <authorList>
            <person name="de Groot N.N."/>
        </authorList>
    </citation>
    <scope>NUCLEOTIDE SEQUENCE [LARGE SCALE GENOMIC DNA]</scope>
    <source>
        <strain evidence="4 6">DSM 2895</strain>
    </source>
</reference>
<feature type="compositionally biased region" description="Basic and acidic residues" evidence="1">
    <location>
        <begin position="92"/>
        <end position="101"/>
    </location>
</feature>
<name>A0A0D1XVJ4_ANEMI</name>
<feature type="region of interest" description="Disordered" evidence="1">
    <location>
        <begin position="92"/>
        <end position="142"/>
    </location>
</feature>
<proteinExistence type="predicted"/>
<dbReference type="RefSeq" id="WP_043064626.1">
    <property type="nucleotide sequence ID" value="NZ_BJOA01000130.1"/>
</dbReference>
<dbReference type="GeneID" id="42306902"/>